<protein>
    <recommendedName>
        <fullName evidence="7">Derlin</fullName>
    </recommendedName>
</protein>
<dbReference type="SMR" id="A0A1D5QL17"/>
<dbReference type="GO" id="GO:0005769">
    <property type="term" value="C:early endosome"/>
    <property type="evidence" value="ECO:0007669"/>
    <property type="project" value="Ensembl"/>
</dbReference>
<sequence>EGCLAGPNSVAPRPPVSAFCIAASAASTSIPNSRGAGRVVRGSARGVGRSCASWLPVGRRCRTSETGSGASRRSRAIGSPPPSRCPWSANSASSARHTSSSGRKLSFIGFRFGGQSLPPFISLWVQELDFFIWSICISYISILHDLKQLLMIPLIMSVLYVWAQLNRDMIVSFWFGTRFKACYLPWVILGFNYIIGGSVINELIGNLVGHLYFFLMFRYPMDLGGRNFLSTPQFLYRWLPSRRGGVSGFGVPPASMRRAADQNGGGGRHNWGQGFRLGDQ</sequence>
<dbReference type="InParanoid" id="A0A1D5QL17"/>
<feature type="region of interest" description="Disordered" evidence="8">
    <location>
        <begin position="258"/>
        <end position="280"/>
    </location>
</feature>
<dbReference type="GO" id="GO:0042802">
    <property type="term" value="F:identical protein binding"/>
    <property type="evidence" value="ECO:0007669"/>
    <property type="project" value="Ensembl"/>
</dbReference>
<dbReference type="GO" id="GO:0030970">
    <property type="term" value="P:retrograde protein transport, ER to cytosol"/>
    <property type="evidence" value="ECO:0007669"/>
    <property type="project" value="Ensembl"/>
</dbReference>
<dbReference type="Ensembl" id="ENSMMUT00000076588.2">
    <property type="protein sequence ID" value="ENSMMUP00000048742.2"/>
    <property type="gene ID" value="ENSMMUG00000013516.4"/>
</dbReference>
<evidence type="ECO:0000256" key="7">
    <source>
        <dbReference type="RuleBase" id="RU363059"/>
    </source>
</evidence>
<feature type="transmembrane region" description="Helical" evidence="7">
    <location>
        <begin position="121"/>
        <end position="142"/>
    </location>
</feature>
<keyword evidence="5 7" id="KW-1133">Transmembrane helix</keyword>
<dbReference type="VGNC" id="VGNC:71777">
    <property type="gene designation" value="DERL1"/>
</dbReference>
<dbReference type="GO" id="GO:0005047">
    <property type="term" value="F:signal recognition particle binding"/>
    <property type="evidence" value="ECO:0007669"/>
    <property type="project" value="Ensembl"/>
</dbReference>
<organism evidence="9 10">
    <name type="scientific">Macaca mulatta</name>
    <name type="common">Rhesus macaque</name>
    <dbReference type="NCBI Taxonomy" id="9544"/>
    <lineage>
        <taxon>Eukaryota</taxon>
        <taxon>Metazoa</taxon>
        <taxon>Chordata</taxon>
        <taxon>Craniata</taxon>
        <taxon>Vertebrata</taxon>
        <taxon>Euteleostomi</taxon>
        <taxon>Mammalia</taxon>
        <taxon>Eutheria</taxon>
        <taxon>Euarchontoglires</taxon>
        <taxon>Primates</taxon>
        <taxon>Haplorrhini</taxon>
        <taxon>Catarrhini</taxon>
        <taxon>Cercopithecidae</taxon>
        <taxon>Cercopithecinae</taxon>
        <taxon>Macaca</taxon>
    </lineage>
</organism>
<keyword evidence="10" id="KW-1185">Reference proteome</keyword>
<dbReference type="GO" id="GO:0036513">
    <property type="term" value="C:Derlin-1 retrotranslocation complex"/>
    <property type="evidence" value="ECO:0007669"/>
    <property type="project" value="Ensembl"/>
</dbReference>
<dbReference type="GO" id="GO:0031625">
    <property type="term" value="F:ubiquitin protein ligase binding"/>
    <property type="evidence" value="ECO:0007669"/>
    <property type="project" value="Ensembl"/>
</dbReference>
<evidence type="ECO:0000313" key="9">
    <source>
        <dbReference type="Ensembl" id="ENSMMUP00000048742.2"/>
    </source>
</evidence>
<feature type="compositionally biased region" description="Low complexity" evidence="8">
    <location>
        <begin position="88"/>
        <end position="99"/>
    </location>
</feature>
<reference evidence="10" key="1">
    <citation type="journal article" date="2007" name="Science">
        <title>Evolutionary and biomedical insights from the rhesus macaque genome.</title>
        <authorList>
            <person name="Gibbs R.A."/>
            <person name="Rogers J."/>
            <person name="Katze M.G."/>
            <person name="Bumgarner R."/>
            <person name="Weinstock G.M."/>
            <person name="Mardis E.R."/>
            <person name="Remington K.A."/>
            <person name="Strausberg R.L."/>
            <person name="Venter J.C."/>
            <person name="Wilson R.K."/>
            <person name="Batzer M.A."/>
            <person name="Bustamante C.D."/>
            <person name="Eichler E.E."/>
            <person name="Hahn M.W."/>
            <person name="Hardison R.C."/>
            <person name="Makova K.D."/>
            <person name="Miller W."/>
            <person name="Milosavljevic A."/>
            <person name="Palermo R.E."/>
            <person name="Siepel A."/>
            <person name="Sikela J.M."/>
            <person name="Attaway T."/>
            <person name="Bell S."/>
            <person name="Bernard K.E."/>
            <person name="Buhay C.J."/>
            <person name="Chandrabose M.N."/>
            <person name="Dao M."/>
            <person name="Davis C."/>
            <person name="Delehaunty K.D."/>
            <person name="Ding Y."/>
            <person name="Dinh H.H."/>
            <person name="Dugan-Rocha S."/>
            <person name="Fulton L.A."/>
            <person name="Gabisi R.A."/>
            <person name="Garner T.T."/>
            <person name="Godfrey J."/>
            <person name="Hawes A.C."/>
            <person name="Hernandez J."/>
            <person name="Hines S."/>
            <person name="Holder M."/>
            <person name="Hume J."/>
            <person name="Jhangiani S.N."/>
            <person name="Joshi V."/>
            <person name="Khan Z.M."/>
            <person name="Kirkness E.F."/>
            <person name="Cree A."/>
            <person name="Fowler R.G."/>
            <person name="Lee S."/>
            <person name="Lewis L.R."/>
            <person name="Li Z."/>
            <person name="Liu Y.-S."/>
            <person name="Moore S.M."/>
            <person name="Muzny D."/>
            <person name="Nazareth L.V."/>
            <person name="Ngo D.N."/>
            <person name="Okwuonu G.O."/>
            <person name="Pai G."/>
            <person name="Parker D."/>
            <person name="Paul H.A."/>
            <person name="Pfannkoch C."/>
            <person name="Pohl C.S."/>
            <person name="Rogers Y.-H.C."/>
            <person name="Ruiz S.J."/>
            <person name="Sabo A."/>
            <person name="Santibanez J."/>
            <person name="Schneider B.W."/>
            <person name="Smith S.M."/>
            <person name="Sodergren E."/>
            <person name="Svatek A.F."/>
            <person name="Utterback T.R."/>
            <person name="Vattathil S."/>
            <person name="Warren W."/>
            <person name="White C.S."/>
            <person name="Chinwalla A.T."/>
            <person name="Feng Y."/>
            <person name="Halpern A.L."/>
            <person name="Hillier L.W."/>
            <person name="Huang X."/>
            <person name="Minx P."/>
            <person name="Nelson J.O."/>
            <person name="Pepin K.H."/>
            <person name="Qin X."/>
            <person name="Sutton G.G."/>
            <person name="Venter E."/>
            <person name="Walenz B.P."/>
            <person name="Wallis J.W."/>
            <person name="Worley K.C."/>
            <person name="Yang S.-P."/>
            <person name="Jones S.M."/>
            <person name="Marra M.A."/>
            <person name="Rocchi M."/>
            <person name="Schein J.E."/>
            <person name="Baertsch R."/>
            <person name="Clarke L."/>
            <person name="Csuros M."/>
            <person name="Glasscock J."/>
            <person name="Harris R.A."/>
            <person name="Havlak P."/>
            <person name="Jackson A.R."/>
            <person name="Jiang H."/>
            <person name="Liu Y."/>
            <person name="Messina D.N."/>
            <person name="Shen Y."/>
            <person name="Song H.X.-Z."/>
            <person name="Wylie T."/>
            <person name="Zhang L."/>
            <person name="Birney E."/>
            <person name="Han K."/>
            <person name="Konkel M.K."/>
            <person name="Lee J."/>
            <person name="Smit A.F.A."/>
            <person name="Ullmer B."/>
            <person name="Wang H."/>
            <person name="Xing J."/>
            <person name="Burhans R."/>
            <person name="Cheng Z."/>
            <person name="Karro J.E."/>
            <person name="Ma J."/>
            <person name="Raney B."/>
            <person name="She X."/>
            <person name="Cox M.J."/>
            <person name="Demuth J.P."/>
            <person name="Dumas L.J."/>
            <person name="Han S.-G."/>
            <person name="Hopkins J."/>
            <person name="Karimpour-Fard A."/>
            <person name="Kim Y.H."/>
            <person name="Pollack J.R."/>
            <person name="Vinar T."/>
            <person name="Addo-Quaye C."/>
            <person name="Degenhardt J."/>
            <person name="Denby A."/>
            <person name="Hubisz M.J."/>
            <person name="Indap A."/>
            <person name="Kosiol C."/>
            <person name="Lahn B.T."/>
            <person name="Lawson H.A."/>
            <person name="Marklein A."/>
            <person name="Nielsen R."/>
            <person name="Vallender E.J."/>
            <person name="Clark A.G."/>
            <person name="Ferguson B."/>
            <person name="Hernandez R.D."/>
            <person name="Hirani K."/>
            <person name="Kehrer-Sawatzki H."/>
            <person name="Kolb J."/>
            <person name="Patil S."/>
            <person name="Pu L.-L."/>
            <person name="Ren Y."/>
            <person name="Smith D.G."/>
            <person name="Wheeler D.A."/>
            <person name="Schenck I."/>
            <person name="Ball E.V."/>
            <person name="Chen R."/>
            <person name="Cooper D.N."/>
            <person name="Giardine B."/>
            <person name="Hsu F."/>
            <person name="Kent W.J."/>
            <person name="Lesk A."/>
            <person name="Nelson D.L."/>
            <person name="O'brien W.E."/>
            <person name="Pruefer K."/>
            <person name="Stenson P.D."/>
            <person name="Wallace J.C."/>
            <person name="Ke H."/>
            <person name="Liu X.-M."/>
            <person name="Wang P."/>
            <person name="Xiang A.P."/>
            <person name="Yang F."/>
            <person name="Barber G.P."/>
            <person name="Haussler D."/>
            <person name="Karolchik D."/>
            <person name="Kern A.D."/>
            <person name="Kuhn R.M."/>
            <person name="Smith K.E."/>
            <person name="Zwieg A.S."/>
        </authorList>
    </citation>
    <scope>NUCLEOTIDE SEQUENCE [LARGE SCALE GENOMIC DNA]</scope>
    <source>
        <strain evidence="10">17573</strain>
    </source>
</reference>
<dbReference type="Pfam" id="PF04511">
    <property type="entry name" value="DER1"/>
    <property type="match status" value="1"/>
</dbReference>
<comment type="function">
    <text evidence="7">Functional component of endoplasmic reticulum-associated degradation (ERAD) for misfolded lumenal proteins. May act by forming a channel that allows the retrotranslocation of misfolded proteins into the cytosol where they are ubiquitinated and degraded by the proteasome.</text>
</comment>
<evidence type="ECO:0000256" key="2">
    <source>
        <dbReference type="ARBA" id="ARBA00008917"/>
    </source>
</evidence>
<feature type="transmembrane region" description="Helical" evidence="7">
    <location>
        <begin position="149"/>
        <end position="165"/>
    </location>
</feature>
<evidence type="ECO:0000256" key="1">
    <source>
        <dbReference type="ARBA" id="ARBA00004477"/>
    </source>
</evidence>
<evidence type="ECO:0000256" key="3">
    <source>
        <dbReference type="ARBA" id="ARBA00022692"/>
    </source>
</evidence>
<dbReference type="GO" id="GO:0051117">
    <property type="term" value="F:ATPase binding"/>
    <property type="evidence" value="ECO:0007669"/>
    <property type="project" value="Ensembl"/>
</dbReference>
<evidence type="ECO:0000256" key="6">
    <source>
        <dbReference type="ARBA" id="ARBA00023136"/>
    </source>
</evidence>
<dbReference type="GO" id="GO:0030968">
    <property type="term" value="P:endoplasmic reticulum unfolded protein response"/>
    <property type="evidence" value="ECO:0007669"/>
    <property type="project" value="Ensembl"/>
</dbReference>
<dbReference type="GO" id="GO:0042288">
    <property type="term" value="F:MHC class I protein binding"/>
    <property type="evidence" value="ECO:0007669"/>
    <property type="project" value="Ensembl"/>
</dbReference>
<reference evidence="9" key="4">
    <citation type="submission" date="2025-09" db="UniProtKB">
        <authorList>
            <consortium name="Ensembl"/>
        </authorList>
    </citation>
    <scope>IDENTIFICATION</scope>
    <source>
        <strain evidence="9">17573</strain>
    </source>
</reference>
<dbReference type="GO" id="GO:1990381">
    <property type="term" value="F:ubiquitin-specific protease binding"/>
    <property type="evidence" value="ECO:0007669"/>
    <property type="project" value="Ensembl"/>
</dbReference>
<keyword evidence="4 7" id="KW-0256">Endoplasmic reticulum</keyword>
<dbReference type="GeneTree" id="ENSGT00530000063156"/>
<dbReference type="AlphaFoldDB" id="A0A1D5QL17"/>
<keyword evidence="6 7" id="KW-0472">Membrane</keyword>
<feature type="region of interest" description="Disordered" evidence="8">
    <location>
        <begin position="61"/>
        <end position="99"/>
    </location>
</feature>
<dbReference type="ExpressionAtlas" id="A0A1D5QL17">
    <property type="expression patterns" value="baseline"/>
</dbReference>
<dbReference type="GO" id="GO:0031648">
    <property type="term" value="P:protein destabilization"/>
    <property type="evidence" value="ECO:0007669"/>
    <property type="project" value="Ensembl"/>
</dbReference>
<gene>
    <name evidence="9 11" type="primary">DERL1</name>
</gene>
<dbReference type="GO" id="GO:0043161">
    <property type="term" value="P:proteasome-mediated ubiquitin-dependent protein catabolic process"/>
    <property type="evidence" value="ECO:0007669"/>
    <property type="project" value="Ensembl"/>
</dbReference>
<comment type="subcellular location">
    <subcellularLocation>
        <location evidence="1 7">Endoplasmic reticulum membrane</location>
        <topology evidence="1 7">Multi-pass membrane protein</topology>
    </subcellularLocation>
</comment>
<comment type="similarity">
    <text evidence="2 7">Belongs to the derlin family.</text>
</comment>
<dbReference type="GO" id="GO:0044322">
    <property type="term" value="C:endoplasmic reticulum quality control compartment"/>
    <property type="evidence" value="ECO:0007669"/>
    <property type="project" value="Ensembl"/>
</dbReference>
<dbReference type="GO" id="GO:0031398">
    <property type="term" value="P:positive regulation of protein ubiquitination"/>
    <property type="evidence" value="ECO:0007669"/>
    <property type="project" value="Ensembl"/>
</dbReference>
<dbReference type="Bgee" id="ENSMMUG00000013516">
    <property type="expression patterns" value="Expressed in fibroblast and 21 other cell types or tissues"/>
</dbReference>
<dbReference type="PANTHER" id="PTHR11009">
    <property type="entry name" value="DER1-LIKE PROTEIN, DERLIN"/>
    <property type="match status" value="1"/>
</dbReference>
<reference evidence="9" key="2">
    <citation type="submission" date="2019-01" db="EMBL/GenBank/DDBJ databases">
        <authorList>
            <person name="Graves T."/>
            <person name="Eichler E.E."/>
            <person name="Wilson R.K."/>
        </authorList>
    </citation>
    <scope>NUCLEOTIDE SEQUENCE [LARGE SCALE GENOMIC DNA]</scope>
    <source>
        <strain evidence="9">17573</strain>
    </source>
</reference>
<reference evidence="9" key="3">
    <citation type="submission" date="2025-08" db="UniProtKB">
        <authorList>
            <consortium name="Ensembl"/>
        </authorList>
    </citation>
    <scope>IDENTIFICATION</scope>
    <source>
        <strain evidence="9">17573</strain>
    </source>
</reference>
<dbReference type="GO" id="GO:0005770">
    <property type="term" value="C:late endosome"/>
    <property type="evidence" value="ECO:0007669"/>
    <property type="project" value="Ensembl"/>
</dbReference>
<dbReference type="Proteomes" id="UP000006718">
    <property type="component" value="Chromosome 8"/>
</dbReference>
<dbReference type="GO" id="GO:0036502">
    <property type="term" value="C:Derlin-1-VIMP complex"/>
    <property type="evidence" value="ECO:0007669"/>
    <property type="project" value="Ensembl"/>
</dbReference>
<accession>A0A1D5QL17</accession>
<evidence type="ECO:0000256" key="4">
    <source>
        <dbReference type="ARBA" id="ARBA00022824"/>
    </source>
</evidence>
<dbReference type="FunCoup" id="A0A1D5QL17">
    <property type="interactions" value="1731"/>
</dbReference>
<comment type="caution">
    <text evidence="7">Lacks conserved residue(s) required for the propagation of feature annotation.</text>
</comment>
<evidence type="ECO:0000256" key="8">
    <source>
        <dbReference type="SAM" id="MobiDB-lite"/>
    </source>
</evidence>
<proteinExistence type="inferred from homology"/>
<feature type="transmembrane region" description="Helical" evidence="7">
    <location>
        <begin position="193"/>
        <end position="217"/>
    </location>
</feature>
<dbReference type="VEuPathDB" id="HostDB:ENSMMUG00000013516"/>
<name>A0A1D5QL17_MACMU</name>
<dbReference type="InterPro" id="IPR007599">
    <property type="entry name" value="DER1"/>
</dbReference>
<evidence type="ECO:0000313" key="11">
    <source>
        <dbReference type="VGNC" id="VGNC:71777"/>
    </source>
</evidence>
<evidence type="ECO:0000313" key="10">
    <source>
        <dbReference type="Proteomes" id="UP000006718"/>
    </source>
</evidence>
<dbReference type="GO" id="GO:0071218">
    <property type="term" value="P:cellular response to misfolded protein"/>
    <property type="evidence" value="ECO:0007669"/>
    <property type="project" value="Ensembl"/>
</dbReference>
<keyword evidence="3 7" id="KW-0812">Transmembrane</keyword>
<evidence type="ECO:0000256" key="5">
    <source>
        <dbReference type="ARBA" id="ARBA00022989"/>
    </source>
</evidence>
<dbReference type="STRING" id="9544.ENSMMUP00000048742"/>